<gene>
    <name evidence="3" type="ORF">B0T16DRAFT_492573</name>
</gene>
<dbReference type="InterPro" id="IPR024655">
    <property type="entry name" value="Asl1_glyco_hydro_catalytic"/>
</dbReference>
<evidence type="ECO:0000256" key="1">
    <source>
        <dbReference type="SAM" id="MobiDB-lite"/>
    </source>
</evidence>
<dbReference type="SUPFAM" id="SSF54556">
    <property type="entry name" value="Chitinase insertion domain"/>
    <property type="match status" value="1"/>
</dbReference>
<dbReference type="AlphaFoldDB" id="A0AA40CP00"/>
<keyword evidence="4" id="KW-1185">Reference proteome</keyword>
<dbReference type="PANTHER" id="PTHR34154">
    <property type="entry name" value="ALKALI-SENSITIVE LINKAGE PROTEIN 1"/>
    <property type="match status" value="1"/>
</dbReference>
<dbReference type="Pfam" id="PF11790">
    <property type="entry name" value="Glyco_hydro_cc"/>
    <property type="match status" value="1"/>
</dbReference>
<dbReference type="InterPro" id="IPR053183">
    <property type="entry name" value="ASL1"/>
</dbReference>
<dbReference type="EMBL" id="JAULSV010000004">
    <property type="protein sequence ID" value="KAK0645412.1"/>
    <property type="molecule type" value="Genomic_DNA"/>
</dbReference>
<evidence type="ECO:0000313" key="3">
    <source>
        <dbReference type="EMBL" id="KAK0645412.1"/>
    </source>
</evidence>
<dbReference type="InterPro" id="IPR017853">
    <property type="entry name" value="GH"/>
</dbReference>
<comment type="caution">
    <text evidence="3">The sequence shown here is derived from an EMBL/GenBank/DDBJ whole genome shotgun (WGS) entry which is preliminary data.</text>
</comment>
<dbReference type="Proteomes" id="UP001174936">
    <property type="component" value="Unassembled WGS sequence"/>
</dbReference>
<organism evidence="3 4">
    <name type="scientific">Cercophora newfieldiana</name>
    <dbReference type="NCBI Taxonomy" id="92897"/>
    <lineage>
        <taxon>Eukaryota</taxon>
        <taxon>Fungi</taxon>
        <taxon>Dikarya</taxon>
        <taxon>Ascomycota</taxon>
        <taxon>Pezizomycotina</taxon>
        <taxon>Sordariomycetes</taxon>
        <taxon>Sordariomycetidae</taxon>
        <taxon>Sordariales</taxon>
        <taxon>Lasiosphaeriaceae</taxon>
        <taxon>Cercophora</taxon>
    </lineage>
</organism>
<dbReference type="InterPro" id="IPR029070">
    <property type="entry name" value="Chitinase_insertion_sf"/>
</dbReference>
<dbReference type="Gene3D" id="3.20.20.80">
    <property type="entry name" value="Glycosidases"/>
    <property type="match status" value="2"/>
</dbReference>
<evidence type="ECO:0000259" key="2">
    <source>
        <dbReference type="Pfam" id="PF11790"/>
    </source>
</evidence>
<feature type="compositionally biased region" description="Acidic residues" evidence="1">
    <location>
        <begin position="328"/>
        <end position="352"/>
    </location>
</feature>
<proteinExistence type="predicted"/>
<dbReference type="GO" id="GO:0016787">
    <property type="term" value="F:hydrolase activity"/>
    <property type="evidence" value="ECO:0007669"/>
    <property type="project" value="UniProtKB-KW"/>
</dbReference>
<sequence>MATSKRGLCYPTTTGDPAILFTKPGSRISWLYNWSPRSTPNCHSSALQFIPMQWNHVNIDDLPSHCSPPSGSPAPAILTFNEPELDSQSNMPPSLAAAEYLRIIEPLRRAHKIRIGSPGISSSPHAVHWLKEFLSLIRAQGSDVDFYALHWYGEGLGPFYDYLWSTYYQLGADKPVWVTEFATTNWNAGAPLGKEVVEEFCRESCKYLDGLEWVERTGAGRRMCEFTGSMTQSGAAPGKCTNTAGYLGYAEVLDIIARGDGARYFRDHSSNTDVLLYQGGYIGYLTPTSKATRRADWMKLNFAGSVDWSVDLQSFWTSDPNKGHGDTNADEEGSGEEGGGDYLCAEDDDDHGYEDGRCGGVEGYEYA</sequence>
<dbReference type="GO" id="GO:0071966">
    <property type="term" value="P:fungal-type cell wall polysaccharide metabolic process"/>
    <property type="evidence" value="ECO:0007669"/>
    <property type="project" value="TreeGrafter"/>
</dbReference>
<evidence type="ECO:0000313" key="4">
    <source>
        <dbReference type="Proteomes" id="UP001174936"/>
    </source>
</evidence>
<keyword evidence="3" id="KW-0378">Hydrolase</keyword>
<feature type="compositionally biased region" description="Gly residues" evidence="1">
    <location>
        <begin position="358"/>
        <end position="367"/>
    </location>
</feature>
<feature type="region of interest" description="Disordered" evidence="1">
    <location>
        <begin position="319"/>
        <end position="367"/>
    </location>
</feature>
<protein>
    <submittedName>
        <fullName evidence="3">Glycosyl hydrolase catalytic core-domain-containing protein</fullName>
    </submittedName>
</protein>
<dbReference type="PANTHER" id="PTHR34154:SF3">
    <property type="entry name" value="ALKALI-SENSITIVE LINKAGE PROTEIN 1"/>
    <property type="match status" value="1"/>
</dbReference>
<dbReference type="Gene3D" id="3.10.50.10">
    <property type="match status" value="1"/>
</dbReference>
<accession>A0AA40CP00</accession>
<name>A0AA40CP00_9PEZI</name>
<dbReference type="GO" id="GO:0009277">
    <property type="term" value="C:fungal-type cell wall"/>
    <property type="evidence" value="ECO:0007669"/>
    <property type="project" value="TreeGrafter"/>
</dbReference>
<dbReference type="SUPFAM" id="SSF51445">
    <property type="entry name" value="(Trans)glycosidases"/>
    <property type="match status" value="1"/>
</dbReference>
<feature type="domain" description="Asl1-like glycosyl hydrolase catalytic" evidence="2">
    <location>
        <begin position="7"/>
        <end position="217"/>
    </location>
</feature>
<reference evidence="3" key="1">
    <citation type="submission" date="2023-06" db="EMBL/GenBank/DDBJ databases">
        <title>Genome-scale phylogeny and comparative genomics of the fungal order Sordariales.</title>
        <authorList>
            <consortium name="Lawrence Berkeley National Laboratory"/>
            <person name="Hensen N."/>
            <person name="Bonometti L."/>
            <person name="Westerberg I."/>
            <person name="Brannstrom I.O."/>
            <person name="Guillou S."/>
            <person name="Cros-Aarteil S."/>
            <person name="Calhoun S."/>
            <person name="Haridas S."/>
            <person name="Kuo A."/>
            <person name="Mondo S."/>
            <person name="Pangilinan J."/>
            <person name="Riley R."/>
            <person name="Labutti K."/>
            <person name="Andreopoulos B."/>
            <person name="Lipzen A."/>
            <person name="Chen C."/>
            <person name="Yanf M."/>
            <person name="Daum C."/>
            <person name="Ng V."/>
            <person name="Clum A."/>
            <person name="Steindorff A."/>
            <person name="Ohm R."/>
            <person name="Martin F."/>
            <person name="Silar P."/>
            <person name="Natvig D."/>
            <person name="Lalanne C."/>
            <person name="Gautier V."/>
            <person name="Ament-Velasquez S.L."/>
            <person name="Kruys A."/>
            <person name="Hutchinson M.I."/>
            <person name="Powell A.J."/>
            <person name="Barry K."/>
            <person name="Miller A.N."/>
            <person name="Grigoriev I.V."/>
            <person name="Debuchy R."/>
            <person name="Gladieux P."/>
            <person name="Thoren M.H."/>
            <person name="Johannesson H."/>
        </authorList>
    </citation>
    <scope>NUCLEOTIDE SEQUENCE</scope>
    <source>
        <strain evidence="3">SMH2532-1</strain>
    </source>
</reference>